<accession>A0A381WE56</accession>
<feature type="non-terminal residue" evidence="1">
    <location>
        <position position="1"/>
    </location>
</feature>
<sequence length="65" mass="7137">HCRIVFSGTYESARRLSIFYDAVSLPKAPLGRSTYGSEIIRASDPGEAAAIKAYLLRKYGIKATE</sequence>
<name>A0A381WE56_9ZZZZ</name>
<protein>
    <submittedName>
        <fullName evidence="1">Uncharacterized protein</fullName>
    </submittedName>
</protein>
<gene>
    <name evidence="1" type="ORF">METZ01_LOCUS103629</name>
</gene>
<reference evidence="1" key="1">
    <citation type="submission" date="2018-05" db="EMBL/GenBank/DDBJ databases">
        <authorList>
            <person name="Lanie J.A."/>
            <person name="Ng W.-L."/>
            <person name="Kazmierczak K.M."/>
            <person name="Andrzejewski T.M."/>
            <person name="Davidsen T.M."/>
            <person name="Wayne K.J."/>
            <person name="Tettelin H."/>
            <person name="Glass J.I."/>
            <person name="Rusch D."/>
            <person name="Podicherti R."/>
            <person name="Tsui H.-C.T."/>
            <person name="Winkler M.E."/>
        </authorList>
    </citation>
    <scope>NUCLEOTIDE SEQUENCE</scope>
</reference>
<organism evidence="1">
    <name type="scientific">marine metagenome</name>
    <dbReference type="NCBI Taxonomy" id="408172"/>
    <lineage>
        <taxon>unclassified sequences</taxon>
        <taxon>metagenomes</taxon>
        <taxon>ecological metagenomes</taxon>
    </lineage>
</organism>
<dbReference type="AlphaFoldDB" id="A0A381WE56"/>
<dbReference type="EMBL" id="UINC01011514">
    <property type="protein sequence ID" value="SVA50775.1"/>
    <property type="molecule type" value="Genomic_DNA"/>
</dbReference>
<evidence type="ECO:0000313" key="1">
    <source>
        <dbReference type="EMBL" id="SVA50775.1"/>
    </source>
</evidence>
<proteinExistence type="predicted"/>